<dbReference type="Proteomes" id="UP000836387">
    <property type="component" value="Unassembled WGS sequence"/>
</dbReference>
<organism evidence="1 2">
    <name type="scientific">Clonostachys rosea f. rosea IK726</name>
    <dbReference type="NCBI Taxonomy" id="1349383"/>
    <lineage>
        <taxon>Eukaryota</taxon>
        <taxon>Fungi</taxon>
        <taxon>Dikarya</taxon>
        <taxon>Ascomycota</taxon>
        <taxon>Pezizomycotina</taxon>
        <taxon>Sordariomycetes</taxon>
        <taxon>Hypocreomycetidae</taxon>
        <taxon>Hypocreales</taxon>
        <taxon>Bionectriaceae</taxon>
        <taxon>Clonostachys</taxon>
    </lineage>
</organism>
<protein>
    <submittedName>
        <fullName evidence="1">Uncharacterized protein</fullName>
    </submittedName>
</protein>
<keyword evidence="2" id="KW-1185">Reference proteome</keyword>
<name>A0ACA9UC71_BIOOC</name>
<evidence type="ECO:0000313" key="1">
    <source>
        <dbReference type="EMBL" id="CAG9950826.1"/>
    </source>
</evidence>
<reference evidence="1" key="1">
    <citation type="submission" date="2020-04" db="EMBL/GenBank/DDBJ databases">
        <authorList>
            <person name="Broberg M."/>
        </authorList>
    </citation>
    <scope>NUCLEOTIDE SEQUENCE</scope>
</reference>
<reference evidence="1" key="2">
    <citation type="submission" date="2021-10" db="EMBL/GenBank/DDBJ databases">
        <authorList>
            <person name="Piombo E."/>
        </authorList>
    </citation>
    <scope>NUCLEOTIDE SEQUENCE</scope>
</reference>
<gene>
    <name evidence="1" type="ORF">CRV2_00019005</name>
</gene>
<dbReference type="EMBL" id="CADEHS020000197">
    <property type="protein sequence ID" value="CAG9950826.1"/>
    <property type="molecule type" value="Genomic_DNA"/>
</dbReference>
<proteinExistence type="predicted"/>
<accession>A0ACA9UC71</accession>
<evidence type="ECO:0000313" key="2">
    <source>
        <dbReference type="Proteomes" id="UP000836387"/>
    </source>
</evidence>
<comment type="caution">
    <text evidence="1">The sequence shown here is derived from an EMBL/GenBank/DDBJ whole genome shotgun (WGS) entry which is preliminary data.</text>
</comment>
<sequence>MSETQALAESSRDNCAPGTALIDTEEQEVCHNPRAIIPLVHTIFGTVDKGRQIISTLFGPRADLVLGLEFGSANKYRTYLGLANANFASNFNEMPSTGMQNTIKVFNTEKP</sequence>